<dbReference type="KEGG" id="vg:26641306"/>
<name>A0A0K1Y782_9CAUD</name>
<organism evidence="1 2">
    <name type="scientific">Mycobacterium phage BrownCNA</name>
    <dbReference type="NCBI Taxonomy" id="1698252"/>
    <lineage>
        <taxon>Viruses</taxon>
        <taxon>Duplodnaviria</taxon>
        <taxon>Heunggongvirae</taxon>
        <taxon>Uroviricota</taxon>
        <taxon>Caudoviricetes</taxon>
        <taxon>Bclasvirinae</taxon>
        <taxon>Coopervirus</taxon>
        <taxon>Coopervirus brownCNA</taxon>
    </lineage>
</organism>
<dbReference type="Proteomes" id="UP000201833">
    <property type="component" value="Segment"/>
</dbReference>
<reference evidence="2" key="1">
    <citation type="submission" date="2015-07" db="EMBL/GenBank/DDBJ databases">
        <authorList>
            <person name="Peister A."/>
            <person name="Blumer L.S."/>
            <person name="Brown G.E."/>
            <person name="Attia A.B."/>
            <person name="Bradley K.A."/>
            <person name="Cerda N.J."/>
            <person name="Comeaux R.M."/>
            <person name="Delaney R."/>
            <person name="Fowler D.R."/>
            <person name="Garner J.A."/>
            <person name="McGary K.L."/>
            <person name="Moore J.H."/>
            <person name="Morris L.K."/>
            <person name="Powell E.M."/>
            <person name="Williams C.L."/>
            <person name="Williams R.L."/>
            <person name="Wilson J.B."/>
            <person name="Witherspoon E.J."/>
            <person name="Bolles M.R."/>
            <person name="Garrick M."/>
            <person name="Lowe A.R."/>
            <person name="Delesalle V.A."/>
            <person name="Bradley K.W."/>
            <person name="Asai D.J."/>
            <person name="Bowman C.A."/>
            <person name="Russell D.A."/>
            <person name="Pope W.H."/>
            <person name="Jacobs-Sera D."/>
            <person name="Hendrix R.W."/>
            <person name="Hatfull G.F."/>
        </authorList>
    </citation>
    <scope>NUCLEOTIDE SEQUENCE [LARGE SCALE GENOMIC DNA]</scope>
</reference>
<keyword evidence="2" id="KW-1185">Reference proteome</keyword>
<dbReference type="OrthoDB" id="27949at10239"/>
<dbReference type="EMBL" id="KT270441">
    <property type="protein sequence ID" value="AKY02778.1"/>
    <property type="molecule type" value="Genomic_DNA"/>
</dbReference>
<evidence type="ECO:0000313" key="2">
    <source>
        <dbReference type="Proteomes" id="UP000201833"/>
    </source>
</evidence>
<evidence type="ECO:0000313" key="1">
    <source>
        <dbReference type="EMBL" id="AKY02778.1"/>
    </source>
</evidence>
<sequence length="37" mass="4242">MKPWQLAALVELLRHPERRVIVTCVPPQHPQTGARRG</sequence>
<dbReference type="RefSeq" id="YP_009214982.1">
    <property type="nucleotide sequence ID" value="NC_028968.1"/>
</dbReference>
<accession>A0A0K1Y782</accession>
<proteinExistence type="predicted"/>
<gene>
    <name evidence="1" type="ORF">SEA_BROWNCNA_65</name>
</gene>
<dbReference type="GeneID" id="26641306"/>
<protein>
    <submittedName>
        <fullName evidence="1">Uncharacterized protein</fullName>
    </submittedName>
</protein>